<dbReference type="GO" id="GO:0004519">
    <property type="term" value="F:endonuclease activity"/>
    <property type="evidence" value="ECO:0007669"/>
    <property type="project" value="UniProtKB-KW"/>
</dbReference>
<evidence type="ECO:0000259" key="4">
    <source>
        <dbReference type="Pfam" id="PF01420"/>
    </source>
</evidence>
<keyword evidence="5" id="KW-0378">Hydrolase</keyword>
<dbReference type="EMBL" id="JACEOR010000009">
    <property type="protein sequence ID" value="MBA4503775.1"/>
    <property type="molecule type" value="Genomic_DNA"/>
</dbReference>
<dbReference type="RefSeq" id="WP_181729306.1">
    <property type="nucleotide sequence ID" value="NZ_JACEOR010000009.1"/>
</dbReference>
<protein>
    <submittedName>
        <fullName evidence="5">Restriction endonuclease subunit S</fullName>
    </submittedName>
</protein>
<dbReference type="CDD" id="cd17267">
    <property type="entry name" value="RMtype1_S_EcoAO83I-TRD1-CR1_like"/>
    <property type="match status" value="1"/>
</dbReference>
<dbReference type="InterPro" id="IPR052021">
    <property type="entry name" value="Type-I_RS_S_subunit"/>
</dbReference>
<gene>
    <name evidence="5" type="ORF">H0H28_00160</name>
</gene>
<dbReference type="InterPro" id="IPR000055">
    <property type="entry name" value="Restrct_endonuc_typeI_TRD"/>
</dbReference>
<dbReference type="PANTHER" id="PTHR30408:SF12">
    <property type="entry name" value="TYPE I RESTRICTION ENZYME MJAVIII SPECIFICITY SUBUNIT"/>
    <property type="match status" value="1"/>
</dbReference>
<dbReference type="InterPro" id="IPR044946">
    <property type="entry name" value="Restrct_endonuc_typeI_TRD_sf"/>
</dbReference>
<comment type="similarity">
    <text evidence="1">Belongs to the type-I restriction system S methylase family.</text>
</comment>
<organism evidence="5 6">
    <name type="scientific">Corynebacterium sanguinis</name>
    <dbReference type="NCBI Taxonomy" id="2594913"/>
    <lineage>
        <taxon>Bacteria</taxon>
        <taxon>Bacillati</taxon>
        <taxon>Actinomycetota</taxon>
        <taxon>Actinomycetes</taxon>
        <taxon>Mycobacteriales</taxon>
        <taxon>Corynebacteriaceae</taxon>
        <taxon>Corynebacterium</taxon>
    </lineage>
</organism>
<evidence type="ECO:0000256" key="2">
    <source>
        <dbReference type="ARBA" id="ARBA00022747"/>
    </source>
</evidence>
<keyword evidence="3" id="KW-0238">DNA-binding</keyword>
<keyword evidence="2" id="KW-0680">Restriction system</keyword>
<dbReference type="AlphaFoldDB" id="A0A838WSL3"/>
<sequence>MSSTNRWPTMKLGDICYIIYGKALKKSDRAEGPVPVYGSNGVIDYHSEALFEDPTIVVGRKGSAGAVEWSDSSCWIIDTAFSVRPRSDDVDLRWLYWALKYLDLGKLQKHAAVPGISKSDVLREDILLPPLSEQQRIAEILDYAQSLQSTSYRKLSRYARLRESLFNEHFGNPATNPYEFPLVPLGELSKVFSDGPFGSNLKSSHYTPDGVRVIRLQNIGIGEFIDRDN</sequence>
<dbReference type="SUPFAM" id="SSF116734">
    <property type="entry name" value="DNA methylase specificity domain"/>
    <property type="match status" value="1"/>
</dbReference>
<reference evidence="5 6" key="1">
    <citation type="submission" date="2020-07" db="EMBL/GenBank/DDBJ databases">
        <authorList>
            <person name="Khare M."/>
        </authorList>
    </citation>
    <scope>NUCLEOTIDE SEQUENCE [LARGE SCALE GENOMIC DNA]</scope>
    <source>
        <strain evidence="5 6">P8776</strain>
    </source>
</reference>
<dbReference type="GO" id="GO:0009307">
    <property type="term" value="P:DNA restriction-modification system"/>
    <property type="evidence" value="ECO:0007669"/>
    <property type="project" value="UniProtKB-KW"/>
</dbReference>
<dbReference type="PANTHER" id="PTHR30408">
    <property type="entry name" value="TYPE-1 RESTRICTION ENZYME ECOKI SPECIFICITY PROTEIN"/>
    <property type="match status" value="1"/>
</dbReference>
<proteinExistence type="inferred from homology"/>
<evidence type="ECO:0000256" key="1">
    <source>
        <dbReference type="ARBA" id="ARBA00010923"/>
    </source>
</evidence>
<dbReference type="Gene3D" id="3.90.220.20">
    <property type="entry name" value="DNA methylase specificity domains"/>
    <property type="match status" value="1"/>
</dbReference>
<feature type="domain" description="Type I restriction modification DNA specificity" evidence="4">
    <location>
        <begin position="7"/>
        <end position="144"/>
    </location>
</feature>
<accession>A0A838WSL3</accession>
<keyword evidence="6" id="KW-1185">Reference proteome</keyword>
<keyword evidence="5" id="KW-0540">Nuclease</keyword>
<name>A0A838WSL3_9CORY</name>
<evidence type="ECO:0000313" key="5">
    <source>
        <dbReference type="EMBL" id="MBA4503775.1"/>
    </source>
</evidence>
<dbReference type="GO" id="GO:0003677">
    <property type="term" value="F:DNA binding"/>
    <property type="evidence" value="ECO:0007669"/>
    <property type="project" value="UniProtKB-KW"/>
</dbReference>
<dbReference type="Gene3D" id="1.10.287.1120">
    <property type="entry name" value="Bipartite methylase S protein"/>
    <property type="match status" value="1"/>
</dbReference>
<feature type="non-terminal residue" evidence="5">
    <location>
        <position position="229"/>
    </location>
</feature>
<keyword evidence="5" id="KW-0255">Endonuclease</keyword>
<dbReference type="Proteomes" id="UP000580709">
    <property type="component" value="Unassembled WGS sequence"/>
</dbReference>
<comment type="caution">
    <text evidence="5">The sequence shown here is derived from an EMBL/GenBank/DDBJ whole genome shotgun (WGS) entry which is preliminary data.</text>
</comment>
<dbReference type="Pfam" id="PF01420">
    <property type="entry name" value="Methylase_S"/>
    <property type="match status" value="1"/>
</dbReference>
<evidence type="ECO:0000313" key="6">
    <source>
        <dbReference type="Proteomes" id="UP000580709"/>
    </source>
</evidence>
<evidence type="ECO:0000256" key="3">
    <source>
        <dbReference type="ARBA" id="ARBA00023125"/>
    </source>
</evidence>